<proteinExistence type="predicted"/>
<sequence length="93" mass="10490">MNDVLIELQKVIQTFNDNIEDESNTDNFIKEGHIEIVTHDNILFELDVKQIEDGSIEKSISVSKLGDKGEVVEVYEGDQDNLSELIPSSKLLN</sequence>
<organism evidence="1">
    <name type="scientific">marine metagenome</name>
    <dbReference type="NCBI Taxonomy" id="408172"/>
    <lineage>
        <taxon>unclassified sequences</taxon>
        <taxon>metagenomes</taxon>
        <taxon>ecological metagenomes</taxon>
    </lineage>
</organism>
<dbReference type="EMBL" id="UINC01005125">
    <property type="protein sequence ID" value="SVA19241.1"/>
    <property type="molecule type" value="Genomic_DNA"/>
</dbReference>
<gene>
    <name evidence="1" type="ORF">METZ01_LOCUS72095</name>
</gene>
<evidence type="ECO:0000313" key="1">
    <source>
        <dbReference type="EMBL" id="SVA19241.1"/>
    </source>
</evidence>
<accession>A0A381TUX0</accession>
<reference evidence="1" key="1">
    <citation type="submission" date="2018-05" db="EMBL/GenBank/DDBJ databases">
        <authorList>
            <person name="Lanie J.A."/>
            <person name="Ng W.-L."/>
            <person name="Kazmierczak K.M."/>
            <person name="Andrzejewski T.M."/>
            <person name="Davidsen T.M."/>
            <person name="Wayne K.J."/>
            <person name="Tettelin H."/>
            <person name="Glass J.I."/>
            <person name="Rusch D."/>
            <person name="Podicherti R."/>
            <person name="Tsui H.-C.T."/>
            <person name="Winkler M.E."/>
        </authorList>
    </citation>
    <scope>NUCLEOTIDE SEQUENCE</scope>
</reference>
<dbReference type="AlphaFoldDB" id="A0A381TUX0"/>
<protein>
    <submittedName>
        <fullName evidence="1">Uncharacterized protein</fullName>
    </submittedName>
</protein>
<name>A0A381TUX0_9ZZZZ</name>